<accession>A0A0G4G6V4</accession>
<evidence type="ECO:0000313" key="3">
    <source>
        <dbReference type="Proteomes" id="UP000041254"/>
    </source>
</evidence>
<protein>
    <submittedName>
        <fullName evidence="2">Uncharacterized protein</fullName>
    </submittedName>
</protein>
<evidence type="ECO:0000256" key="1">
    <source>
        <dbReference type="SAM" id="MobiDB-lite"/>
    </source>
</evidence>
<dbReference type="EMBL" id="CDMY01000573">
    <property type="protein sequence ID" value="CEM23942.1"/>
    <property type="molecule type" value="Genomic_DNA"/>
</dbReference>
<proteinExistence type="predicted"/>
<feature type="region of interest" description="Disordered" evidence="1">
    <location>
        <begin position="53"/>
        <end position="72"/>
    </location>
</feature>
<evidence type="ECO:0000313" key="2">
    <source>
        <dbReference type="EMBL" id="CEM23942.1"/>
    </source>
</evidence>
<feature type="compositionally biased region" description="Polar residues" evidence="1">
    <location>
        <begin position="53"/>
        <end position="67"/>
    </location>
</feature>
<keyword evidence="3" id="KW-1185">Reference proteome</keyword>
<dbReference type="InParanoid" id="A0A0G4G6V4"/>
<sequence length="100" mass="10806">MFPGALSRFLFKKGAGAVSNTRLFEYSIKTTVCRAVPTSASVAPQPSSVLNKQSTASYGSVPSSMSTEPDLHHVTPKFHTEMASHEVTWQELQTKGFVGC</sequence>
<gene>
    <name evidence="2" type="ORF">Vbra_21995</name>
</gene>
<dbReference type="Proteomes" id="UP000041254">
    <property type="component" value="Unassembled WGS sequence"/>
</dbReference>
<dbReference type="VEuPathDB" id="CryptoDB:Vbra_21995"/>
<name>A0A0G4G6V4_VITBC</name>
<dbReference type="AlphaFoldDB" id="A0A0G4G6V4"/>
<organism evidence="2 3">
    <name type="scientific">Vitrella brassicaformis (strain CCMP3155)</name>
    <dbReference type="NCBI Taxonomy" id="1169540"/>
    <lineage>
        <taxon>Eukaryota</taxon>
        <taxon>Sar</taxon>
        <taxon>Alveolata</taxon>
        <taxon>Colpodellida</taxon>
        <taxon>Vitrellaceae</taxon>
        <taxon>Vitrella</taxon>
    </lineage>
</organism>
<reference evidence="2 3" key="1">
    <citation type="submission" date="2014-11" db="EMBL/GenBank/DDBJ databases">
        <authorList>
            <person name="Zhu J."/>
            <person name="Qi W."/>
            <person name="Song R."/>
        </authorList>
    </citation>
    <scope>NUCLEOTIDE SEQUENCE [LARGE SCALE GENOMIC DNA]</scope>
</reference>